<organism evidence="2 3">
    <name type="scientific">Spirosoma validum</name>
    <dbReference type="NCBI Taxonomy" id="2771355"/>
    <lineage>
        <taxon>Bacteria</taxon>
        <taxon>Pseudomonadati</taxon>
        <taxon>Bacteroidota</taxon>
        <taxon>Cytophagia</taxon>
        <taxon>Cytophagales</taxon>
        <taxon>Cytophagaceae</taxon>
        <taxon>Spirosoma</taxon>
    </lineage>
</organism>
<evidence type="ECO:0000313" key="2">
    <source>
        <dbReference type="EMBL" id="MBD2754331.1"/>
    </source>
</evidence>
<name>A0A927GE74_9BACT</name>
<keyword evidence="1" id="KW-0732">Signal</keyword>
<reference evidence="2" key="1">
    <citation type="submission" date="2020-09" db="EMBL/GenBank/DDBJ databases">
        <authorList>
            <person name="Kim M.K."/>
        </authorList>
    </citation>
    <scope>NUCLEOTIDE SEQUENCE</scope>
    <source>
        <strain evidence="2">BT704</strain>
    </source>
</reference>
<feature type="chain" id="PRO_5038084316" description="Tetratricopeptide repeat protein" evidence="1">
    <location>
        <begin position="32"/>
        <end position="814"/>
    </location>
</feature>
<evidence type="ECO:0008006" key="4">
    <source>
        <dbReference type="Google" id="ProtNLM"/>
    </source>
</evidence>
<dbReference type="InterPro" id="IPR011990">
    <property type="entry name" value="TPR-like_helical_dom_sf"/>
</dbReference>
<feature type="signal peptide" evidence="1">
    <location>
        <begin position="1"/>
        <end position="31"/>
    </location>
</feature>
<dbReference type="EMBL" id="JACXAA010000005">
    <property type="protein sequence ID" value="MBD2754331.1"/>
    <property type="molecule type" value="Genomic_DNA"/>
</dbReference>
<proteinExistence type="predicted"/>
<keyword evidence="3" id="KW-1185">Reference proteome</keyword>
<accession>A0A927GE74</accession>
<dbReference type="Gene3D" id="1.25.40.10">
    <property type="entry name" value="Tetratricopeptide repeat domain"/>
    <property type="match status" value="1"/>
</dbReference>
<sequence length="814" mass="91512">MKPSMLSSGRFRKIALSVAVLFAFACGPSFDPNEFMSFFLPEAANSPSEYSRYIFTPQLYADGDMGGYTDDTVTIDENVRAWVDYAGGTLSETVVSKALYNENAQAVAAVTSVLKRTKAPVVTYLKFAWATDNGPSNPWPADPTPIDSTKLPGQLNEAKAAYQSATDPFLKERYAFQAVKLASETGDYGQARQLYDQLVKPLPKKTFISDWALCRRAGASLALKDTAMAIYEFAQVFDRCPSRRKAAELSLRRYRIKFREEALQYAKTDRERAAVYAICAIQPGQDGLDLLKALVHLAPNNPLVELVMAREINRNEYYFFTSGPEYVNDGLLAKPDSSAFEGRKTESVSYFDKLRTFALESAENKALGNGAFWYTAGAYLDYLGKEYTAAQTHLDQAAQLPTTNKNLKSQIAVQRMLLLAAQTESVTPETEKQLIGYLEAFDKTTNFRLNNAFVDVCKTFAATYQHKTEGKSGWLSGCTRSKEEPVDGAIRAKAYLLSMLTTQAHPDTYFASTTDPHVIEDTLASVIVQQTIAYASQTKLTDFDKRLLKLSGLTGDVLNLLLGRRLMTEHRYAEAADAFEKVNPKTWKQEAFATYFQKNPFAVKMPRLAAPVNFPAEPKPNPYTPVTFARRMAELEQQAKTATGDYAAQLYYELGCGAWNLSWYGNSWLLVKSYWSAGEPPVYNVPTDPTAKQKRFDTLLKTDYYTTAHAGNYFDKSVKAAKTSTLADRSAYMAARCETNAFAVRKNIEQVRNGYVYEEDSTFVKNMRALRTSKYATMYNDFYRNHRQSQFNQEMIRECAMYRDFLSFGEQTNE</sequence>
<comment type="caution">
    <text evidence="2">The sequence shown here is derived from an EMBL/GenBank/DDBJ whole genome shotgun (WGS) entry which is preliminary data.</text>
</comment>
<evidence type="ECO:0000256" key="1">
    <source>
        <dbReference type="SAM" id="SignalP"/>
    </source>
</evidence>
<dbReference type="AlphaFoldDB" id="A0A927GE74"/>
<dbReference type="RefSeq" id="WP_191039967.1">
    <property type="nucleotide sequence ID" value="NZ_JACXAA010000005.1"/>
</dbReference>
<gene>
    <name evidence="2" type="ORF">IC230_15600</name>
</gene>
<evidence type="ECO:0000313" key="3">
    <source>
        <dbReference type="Proteomes" id="UP000653797"/>
    </source>
</evidence>
<protein>
    <recommendedName>
        <fullName evidence="4">Tetratricopeptide repeat protein</fullName>
    </recommendedName>
</protein>
<dbReference type="Proteomes" id="UP000653797">
    <property type="component" value="Unassembled WGS sequence"/>
</dbReference>
<dbReference type="PROSITE" id="PS51257">
    <property type="entry name" value="PROKAR_LIPOPROTEIN"/>
    <property type="match status" value="1"/>
</dbReference>
<dbReference type="SUPFAM" id="SSF48452">
    <property type="entry name" value="TPR-like"/>
    <property type="match status" value="1"/>
</dbReference>